<evidence type="ECO:0000313" key="1">
    <source>
        <dbReference type="EMBL" id="KKM24101.1"/>
    </source>
</evidence>
<comment type="caution">
    <text evidence="1">The sequence shown here is derived from an EMBL/GenBank/DDBJ whole genome shotgun (WGS) entry which is preliminary data.</text>
</comment>
<accession>A0A0F9I918</accession>
<gene>
    <name evidence="1" type="ORF">LCGC14_1608510</name>
</gene>
<sequence length="91" mass="10210">MSRYSKEHYEDVARIIVGHNGGLLDTYSPANHKCLADDFAELFAADNPPSTHCWHCGSNRNVVTDCTHVEHNYGGFDREQFLTACGLEPQQ</sequence>
<reference evidence="1" key="1">
    <citation type="journal article" date="2015" name="Nature">
        <title>Complex archaea that bridge the gap between prokaryotes and eukaryotes.</title>
        <authorList>
            <person name="Spang A."/>
            <person name="Saw J.H."/>
            <person name="Jorgensen S.L."/>
            <person name="Zaremba-Niedzwiedzka K."/>
            <person name="Martijn J."/>
            <person name="Lind A.E."/>
            <person name="van Eijk R."/>
            <person name="Schleper C."/>
            <person name="Guy L."/>
            <person name="Ettema T.J."/>
        </authorList>
    </citation>
    <scope>NUCLEOTIDE SEQUENCE</scope>
</reference>
<name>A0A0F9I918_9ZZZZ</name>
<proteinExistence type="predicted"/>
<dbReference type="AlphaFoldDB" id="A0A0F9I918"/>
<protein>
    <submittedName>
        <fullName evidence="1">Uncharacterized protein</fullName>
    </submittedName>
</protein>
<organism evidence="1">
    <name type="scientific">marine sediment metagenome</name>
    <dbReference type="NCBI Taxonomy" id="412755"/>
    <lineage>
        <taxon>unclassified sequences</taxon>
        <taxon>metagenomes</taxon>
        <taxon>ecological metagenomes</taxon>
    </lineage>
</organism>
<dbReference type="EMBL" id="LAZR01012993">
    <property type="protein sequence ID" value="KKM24101.1"/>
    <property type="molecule type" value="Genomic_DNA"/>
</dbReference>